<evidence type="ECO:0000256" key="1">
    <source>
        <dbReference type="ARBA" id="ARBA00004141"/>
    </source>
</evidence>
<evidence type="ECO:0000313" key="9">
    <source>
        <dbReference type="Proteomes" id="UP000242875"/>
    </source>
</evidence>
<protein>
    <recommendedName>
        <fullName evidence="10">Tetraspanin</fullName>
    </recommendedName>
</protein>
<dbReference type="OrthoDB" id="71600at2759"/>
<keyword evidence="4 7" id="KW-1133">Transmembrane helix</keyword>
<dbReference type="SUPFAM" id="SSF48652">
    <property type="entry name" value="Tetraspanin"/>
    <property type="match status" value="1"/>
</dbReference>
<dbReference type="GO" id="GO:0016020">
    <property type="term" value="C:membrane"/>
    <property type="evidence" value="ECO:0007669"/>
    <property type="project" value="UniProtKB-SubCell"/>
</dbReference>
<comment type="similarity">
    <text evidence="2">Belongs to the tetraspanin (TM4SF) family.</text>
</comment>
<accession>A0A261XZ01</accession>
<comment type="subcellular location">
    <subcellularLocation>
        <location evidence="1">Membrane</location>
        <topology evidence="1">Multi-pass membrane protein</topology>
    </subcellularLocation>
</comment>
<proteinExistence type="inferred from homology"/>
<evidence type="ECO:0000256" key="3">
    <source>
        <dbReference type="ARBA" id="ARBA00022692"/>
    </source>
</evidence>
<sequence>MGKGSGKGGADAPLKNMKVFVVIVNVMSALTGLALLGLGIYAFVERSKLLYSNVIPGMLVTLGTLVFLWAIVGCIGAIFENKLALKIYFGCLLVLILFQAVIVTYTLANMNKIEDVLDTAWQNAYDHHPKLLRDIQNEYSCCGFRSPTDRALPKSAPDACLKSKNFGYEDSCLEQLSEAYKNHQTAISIAGIVIAVIQLGSLLATWALIQRLPLVERQREEEYLEEHQRLVDAGKGRPTSATTGESSTDYGATGNRKPKQNRGATLE</sequence>
<evidence type="ECO:0000256" key="2">
    <source>
        <dbReference type="ARBA" id="ARBA00006840"/>
    </source>
</evidence>
<organism evidence="8 9">
    <name type="scientific">Bifiguratus adelaidae</name>
    <dbReference type="NCBI Taxonomy" id="1938954"/>
    <lineage>
        <taxon>Eukaryota</taxon>
        <taxon>Fungi</taxon>
        <taxon>Fungi incertae sedis</taxon>
        <taxon>Mucoromycota</taxon>
        <taxon>Mucoromycotina</taxon>
        <taxon>Endogonomycetes</taxon>
        <taxon>Endogonales</taxon>
        <taxon>Endogonales incertae sedis</taxon>
        <taxon>Bifiguratus</taxon>
    </lineage>
</organism>
<evidence type="ECO:0000313" key="8">
    <source>
        <dbReference type="EMBL" id="OZJ03607.1"/>
    </source>
</evidence>
<name>A0A261XZ01_9FUNG</name>
<keyword evidence="3 7" id="KW-0812">Transmembrane</keyword>
<feature type="transmembrane region" description="Helical" evidence="7">
    <location>
        <begin position="20"/>
        <end position="44"/>
    </location>
</feature>
<dbReference type="InterPro" id="IPR018503">
    <property type="entry name" value="Tetraspanin_CS"/>
</dbReference>
<evidence type="ECO:0000256" key="7">
    <source>
        <dbReference type="SAM" id="Phobius"/>
    </source>
</evidence>
<gene>
    <name evidence="8" type="ORF">BZG36_03698</name>
</gene>
<feature type="transmembrane region" description="Helical" evidence="7">
    <location>
        <begin position="87"/>
        <end position="108"/>
    </location>
</feature>
<feature type="region of interest" description="Disordered" evidence="6">
    <location>
        <begin position="227"/>
        <end position="267"/>
    </location>
</feature>
<feature type="compositionally biased region" description="Polar residues" evidence="6">
    <location>
        <begin position="239"/>
        <end position="250"/>
    </location>
</feature>
<dbReference type="InterPro" id="IPR008952">
    <property type="entry name" value="Tetraspanin_EC2_sf"/>
</dbReference>
<dbReference type="PRINTS" id="PR00259">
    <property type="entry name" value="TMFOUR"/>
</dbReference>
<dbReference type="PANTHER" id="PTHR19282">
    <property type="entry name" value="TETRASPANIN"/>
    <property type="match status" value="1"/>
</dbReference>
<evidence type="ECO:0000256" key="5">
    <source>
        <dbReference type="ARBA" id="ARBA00023136"/>
    </source>
</evidence>
<dbReference type="Gene3D" id="1.10.1450.10">
    <property type="entry name" value="Tetraspanin"/>
    <property type="match status" value="1"/>
</dbReference>
<dbReference type="AlphaFoldDB" id="A0A261XZ01"/>
<dbReference type="Proteomes" id="UP000242875">
    <property type="component" value="Unassembled WGS sequence"/>
</dbReference>
<dbReference type="EMBL" id="MVBO01000077">
    <property type="protein sequence ID" value="OZJ03607.1"/>
    <property type="molecule type" value="Genomic_DNA"/>
</dbReference>
<comment type="caution">
    <text evidence="8">The sequence shown here is derived from an EMBL/GenBank/DDBJ whole genome shotgun (WGS) entry which is preliminary data.</text>
</comment>
<feature type="transmembrane region" description="Helical" evidence="7">
    <location>
        <begin position="50"/>
        <end position="75"/>
    </location>
</feature>
<evidence type="ECO:0008006" key="10">
    <source>
        <dbReference type="Google" id="ProtNLM"/>
    </source>
</evidence>
<evidence type="ECO:0000256" key="4">
    <source>
        <dbReference type="ARBA" id="ARBA00022989"/>
    </source>
</evidence>
<keyword evidence="5 7" id="KW-0472">Membrane</keyword>
<reference evidence="8 9" key="1">
    <citation type="journal article" date="2017" name="Mycologia">
        <title>Bifiguratus adelaidae, gen. et sp. nov., a new member of Mucoromycotina in endophytic and soil-dwelling habitats.</title>
        <authorList>
            <person name="Torres-Cruz T.J."/>
            <person name="Billingsley Tobias T.L."/>
            <person name="Almatruk M."/>
            <person name="Hesse C."/>
            <person name="Kuske C.R."/>
            <person name="Desiro A."/>
            <person name="Benucci G.M."/>
            <person name="Bonito G."/>
            <person name="Stajich J.E."/>
            <person name="Dunlap C."/>
            <person name="Arnold A.E."/>
            <person name="Porras-Alfaro A."/>
        </authorList>
    </citation>
    <scope>NUCLEOTIDE SEQUENCE [LARGE SCALE GENOMIC DNA]</scope>
    <source>
        <strain evidence="8 9">AZ0501</strain>
    </source>
</reference>
<dbReference type="Pfam" id="PF00335">
    <property type="entry name" value="Tetraspanin"/>
    <property type="match status" value="1"/>
</dbReference>
<dbReference type="InterPro" id="IPR018499">
    <property type="entry name" value="Tetraspanin/Peripherin"/>
</dbReference>
<evidence type="ECO:0000256" key="6">
    <source>
        <dbReference type="SAM" id="MobiDB-lite"/>
    </source>
</evidence>
<keyword evidence="9" id="KW-1185">Reference proteome</keyword>
<dbReference type="PROSITE" id="PS00421">
    <property type="entry name" value="TM4_1"/>
    <property type="match status" value="1"/>
</dbReference>
<feature type="transmembrane region" description="Helical" evidence="7">
    <location>
        <begin position="186"/>
        <end position="209"/>
    </location>
</feature>